<dbReference type="Pfam" id="PF00528">
    <property type="entry name" value="BPD_transp_1"/>
    <property type="match status" value="1"/>
</dbReference>
<comment type="caution">
    <text evidence="9">The sequence shown here is derived from an EMBL/GenBank/DDBJ whole genome shotgun (WGS) entry which is preliminary data.</text>
</comment>
<keyword evidence="4 7" id="KW-0812">Transmembrane</keyword>
<dbReference type="EMBL" id="BTCL01000030">
    <property type="protein sequence ID" value="GMK48496.1"/>
    <property type="molecule type" value="Genomic_DNA"/>
</dbReference>
<evidence type="ECO:0000313" key="9">
    <source>
        <dbReference type="EMBL" id="GMK48496.1"/>
    </source>
</evidence>
<evidence type="ECO:0000256" key="7">
    <source>
        <dbReference type="RuleBase" id="RU363032"/>
    </source>
</evidence>
<dbReference type="PROSITE" id="PS50928">
    <property type="entry name" value="ABC_TM1"/>
    <property type="match status" value="1"/>
</dbReference>
<feature type="transmembrane region" description="Helical" evidence="7">
    <location>
        <begin position="243"/>
        <end position="264"/>
    </location>
</feature>
<evidence type="ECO:0000313" key="10">
    <source>
        <dbReference type="Proteomes" id="UP001285921"/>
    </source>
</evidence>
<feature type="transmembrane region" description="Helical" evidence="7">
    <location>
        <begin position="145"/>
        <end position="165"/>
    </location>
</feature>
<dbReference type="Proteomes" id="UP001285921">
    <property type="component" value="Unassembled WGS sequence"/>
</dbReference>
<keyword evidence="5 7" id="KW-1133">Transmembrane helix</keyword>
<name>A0ABQ6NTS0_9BACL</name>
<evidence type="ECO:0000256" key="6">
    <source>
        <dbReference type="ARBA" id="ARBA00023136"/>
    </source>
</evidence>
<dbReference type="RefSeq" id="WP_317982094.1">
    <property type="nucleotide sequence ID" value="NZ_BTCL01000030.1"/>
</dbReference>
<evidence type="ECO:0000256" key="3">
    <source>
        <dbReference type="ARBA" id="ARBA00022475"/>
    </source>
</evidence>
<comment type="similarity">
    <text evidence="7">Belongs to the binding-protein-dependent transport system permease family.</text>
</comment>
<evidence type="ECO:0000259" key="8">
    <source>
        <dbReference type="PROSITE" id="PS50928"/>
    </source>
</evidence>
<feature type="domain" description="ABC transmembrane type-1" evidence="8">
    <location>
        <begin position="76"/>
        <end position="265"/>
    </location>
</feature>
<comment type="subcellular location">
    <subcellularLocation>
        <location evidence="1 7">Cell membrane</location>
        <topology evidence="1 7">Multi-pass membrane protein</topology>
    </subcellularLocation>
</comment>
<keyword evidence="2 7" id="KW-0813">Transport</keyword>
<feature type="transmembrane region" description="Helical" evidence="7">
    <location>
        <begin position="186"/>
        <end position="209"/>
    </location>
</feature>
<keyword evidence="3" id="KW-1003">Cell membrane</keyword>
<reference evidence="9 10" key="1">
    <citation type="submission" date="2023-05" db="EMBL/GenBank/DDBJ databases">
        <title>Draft genome of Paenibacillus sp. CCS26.</title>
        <authorList>
            <person name="Akita H."/>
            <person name="Shinto Y."/>
            <person name="Kimura Z."/>
        </authorList>
    </citation>
    <scope>NUCLEOTIDE SEQUENCE [LARGE SCALE GENOMIC DNA]</scope>
    <source>
        <strain evidence="9 10">CCS26</strain>
    </source>
</reference>
<evidence type="ECO:0000256" key="5">
    <source>
        <dbReference type="ARBA" id="ARBA00022989"/>
    </source>
</evidence>
<dbReference type="InterPro" id="IPR000515">
    <property type="entry name" value="MetI-like"/>
</dbReference>
<dbReference type="InterPro" id="IPR035906">
    <property type="entry name" value="MetI-like_sf"/>
</dbReference>
<evidence type="ECO:0000256" key="4">
    <source>
        <dbReference type="ARBA" id="ARBA00022692"/>
    </source>
</evidence>
<gene>
    <name evidence="9" type="ORF">PghCCS26_56260</name>
</gene>
<evidence type="ECO:0000256" key="1">
    <source>
        <dbReference type="ARBA" id="ARBA00004651"/>
    </source>
</evidence>
<sequence>METSNAAFNWRKGVLTVLMFAVSILFLLPFIWMLVTSFKIEKDVFVYPIEWIPRHWHAIENYKEVWVGDYPFWKYYLNSIKIAVITTCISALFSSLAAYGFSKIKFKGSNFVFLIVLATYMVPSQAILIPQFILYRQIGLFDSHWGLIILSSFSVLGTFMLRQFFMGIHQEFIESAKIDGANHFRIYWSIAFPLVKPAVATYAILRFIWTWNDYQNPLIFLRTDRLFTIPLAMQKFTSLSGEFYSLIMAAAVSAILPLLIIFIIGQKSVIEGIALGGVKG</sequence>
<dbReference type="Gene3D" id="1.10.3720.10">
    <property type="entry name" value="MetI-like"/>
    <property type="match status" value="1"/>
</dbReference>
<dbReference type="CDD" id="cd06261">
    <property type="entry name" value="TM_PBP2"/>
    <property type="match status" value="1"/>
</dbReference>
<protein>
    <submittedName>
        <fullName evidence="9">ABC transporter permease</fullName>
    </submittedName>
</protein>
<proteinExistence type="inferred from homology"/>
<accession>A0ABQ6NTS0</accession>
<feature type="transmembrane region" description="Helical" evidence="7">
    <location>
        <begin position="12"/>
        <end position="35"/>
    </location>
</feature>
<organism evidence="9 10">
    <name type="scientific">Paenibacillus glycanilyticus</name>
    <dbReference type="NCBI Taxonomy" id="126569"/>
    <lineage>
        <taxon>Bacteria</taxon>
        <taxon>Bacillati</taxon>
        <taxon>Bacillota</taxon>
        <taxon>Bacilli</taxon>
        <taxon>Bacillales</taxon>
        <taxon>Paenibacillaceae</taxon>
        <taxon>Paenibacillus</taxon>
    </lineage>
</organism>
<dbReference type="PANTHER" id="PTHR43744">
    <property type="entry name" value="ABC TRANSPORTER PERMEASE PROTEIN MG189-RELATED-RELATED"/>
    <property type="match status" value="1"/>
</dbReference>
<evidence type="ECO:0000256" key="2">
    <source>
        <dbReference type="ARBA" id="ARBA00022448"/>
    </source>
</evidence>
<dbReference type="SUPFAM" id="SSF161098">
    <property type="entry name" value="MetI-like"/>
    <property type="match status" value="1"/>
</dbReference>
<keyword evidence="6 7" id="KW-0472">Membrane</keyword>
<feature type="transmembrane region" description="Helical" evidence="7">
    <location>
        <begin position="75"/>
        <end position="99"/>
    </location>
</feature>
<keyword evidence="10" id="KW-1185">Reference proteome</keyword>
<feature type="transmembrane region" description="Helical" evidence="7">
    <location>
        <begin position="111"/>
        <end position="133"/>
    </location>
</feature>
<dbReference type="PANTHER" id="PTHR43744:SF12">
    <property type="entry name" value="ABC TRANSPORTER PERMEASE PROTEIN MG189-RELATED"/>
    <property type="match status" value="1"/>
</dbReference>